<dbReference type="EMBL" id="JAZHXJ010003380">
    <property type="protein sequence ID" value="KAL1835209.1"/>
    <property type="molecule type" value="Genomic_DNA"/>
</dbReference>
<gene>
    <name evidence="1" type="ORF">VTK73DRAFT_6010</name>
</gene>
<evidence type="ECO:0000313" key="2">
    <source>
        <dbReference type="Proteomes" id="UP001586593"/>
    </source>
</evidence>
<comment type="caution">
    <text evidence="1">The sequence shown here is derived from an EMBL/GenBank/DDBJ whole genome shotgun (WGS) entry which is preliminary data.</text>
</comment>
<proteinExistence type="predicted"/>
<keyword evidence="2" id="KW-1185">Reference proteome</keyword>
<sequence length="120" mass="13443">MTRPKVLLLGEIAHARQAWDSLSPLADLVTPGVDNRAAFLQRCREGGFDGVVAIYRTYYSAAVTGRIDDELVGALPRTVRFISHTGESSKHIYDLCPCRQVTKRYYSFALTLSRGRIRPD</sequence>
<reference evidence="1 2" key="1">
    <citation type="journal article" date="2024" name="Commun. Biol.">
        <title>Comparative genomic analysis of thermophilic fungi reveals convergent evolutionary adaptations and gene losses.</title>
        <authorList>
            <person name="Steindorff A.S."/>
            <person name="Aguilar-Pontes M.V."/>
            <person name="Robinson A.J."/>
            <person name="Andreopoulos B."/>
            <person name="LaButti K."/>
            <person name="Kuo A."/>
            <person name="Mondo S."/>
            <person name="Riley R."/>
            <person name="Otillar R."/>
            <person name="Haridas S."/>
            <person name="Lipzen A."/>
            <person name="Grimwood J."/>
            <person name="Schmutz J."/>
            <person name="Clum A."/>
            <person name="Reid I.D."/>
            <person name="Moisan M.C."/>
            <person name="Butler G."/>
            <person name="Nguyen T.T.M."/>
            <person name="Dewar K."/>
            <person name="Conant G."/>
            <person name="Drula E."/>
            <person name="Henrissat B."/>
            <person name="Hansel C."/>
            <person name="Singer S."/>
            <person name="Hutchinson M.I."/>
            <person name="de Vries R.P."/>
            <person name="Natvig D.O."/>
            <person name="Powell A.J."/>
            <person name="Tsang A."/>
            <person name="Grigoriev I.V."/>
        </authorList>
    </citation>
    <scope>NUCLEOTIDE SEQUENCE [LARGE SCALE GENOMIC DNA]</scope>
    <source>
        <strain evidence="1 2">ATCC 24622</strain>
    </source>
</reference>
<accession>A0ABR3V0D5</accession>
<dbReference type="Proteomes" id="UP001586593">
    <property type="component" value="Unassembled WGS sequence"/>
</dbReference>
<name>A0ABR3V0D5_9PEZI</name>
<dbReference type="Gene3D" id="3.40.50.720">
    <property type="entry name" value="NAD(P)-binding Rossmann-like Domain"/>
    <property type="match status" value="1"/>
</dbReference>
<organism evidence="1 2">
    <name type="scientific">Phialemonium thermophilum</name>
    <dbReference type="NCBI Taxonomy" id="223376"/>
    <lineage>
        <taxon>Eukaryota</taxon>
        <taxon>Fungi</taxon>
        <taxon>Dikarya</taxon>
        <taxon>Ascomycota</taxon>
        <taxon>Pezizomycotina</taxon>
        <taxon>Sordariomycetes</taxon>
        <taxon>Sordariomycetidae</taxon>
        <taxon>Cephalothecales</taxon>
        <taxon>Cephalothecaceae</taxon>
        <taxon>Phialemonium</taxon>
    </lineage>
</organism>
<protein>
    <submittedName>
        <fullName evidence="1">Uncharacterized protein</fullName>
    </submittedName>
</protein>
<evidence type="ECO:0000313" key="1">
    <source>
        <dbReference type="EMBL" id="KAL1835209.1"/>
    </source>
</evidence>